<protein>
    <submittedName>
        <fullName evidence="2">SsDNA-dependent ATPase, helicase superfamily II</fullName>
    </submittedName>
</protein>
<evidence type="ECO:0000256" key="1">
    <source>
        <dbReference type="SAM" id="MobiDB-lite"/>
    </source>
</evidence>
<accession>A0A897NNA9</accession>
<feature type="region of interest" description="Disordered" evidence="1">
    <location>
        <begin position="344"/>
        <end position="420"/>
    </location>
</feature>
<keyword evidence="2" id="KW-0347">Helicase</keyword>
<dbReference type="AlphaFoldDB" id="A0A897NNA9"/>
<sequence>MNEDKAEIDLIEPPTVVSEVDKDKFLFYLAGQVPVAVSQFAEDCTESEPEVKNTLSSRFQNEIKLDHTGFLTLTDAARSNILSFANPLISDAVAAQKRGKSIVEDGDYKDAIEHYRHAESLFSEAESRLGAVGDVPEKLTRRLESVRDTHDSIQKKAVNDVLTHRKFVGEQHEEKGDDAMHNNEFAEAVDEFEDAVDAFKEAKAAVEKYHSQLLSPDSSGLDQSPIESRIDGLRRKLEAAKDRVEIDLDPDTSSSQKEDKAQSENTESQSGTEEESTELSNAEAVADNDSAVPSADNQSRAELISELQELDQEWSKIDRKLLYSISDYHPDDFEEEFGSVDAALIEAGVIDEPGEDKESDNHSESTSAETDDEFEQALVDAGVIDEPGEGKETETTSQESNSTGDSPDPDDFAAISDMQPNKRFSGELAIKLESESYAGAKKDAAFEVTDASGETVRLDFWSKHGLDIPESTGTWYVMKELRLQQWEKDGETNRNLSSSRDTQWRQIGNDDSTGSRNSEDDQAKATGTASQSESATETQEASDESGGMLGSIVSEFDDDLV</sequence>
<feature type="compositionally biased region" description="Polar residues" evidence="1">
    <location>
        <begin position="493"/>
        <end position="516"/>
    </location>
</feature>
<feature type="region of interest" description="Disordered" evidence="1">
    <location>
        <begin position="487"/>
        <end position="561"/>
    </location>
</feature>
<keyword evidence="2" id="KW-0547">Nucleotide-binding</keyword>
<dbReference type="Proteomes" id="UP000663292">
    <property type="component" value="Chromosome"/>
</dbReference>
<proteinExistence type="predicted"/>
<dbReference type="RefSeq" id="WP_229121697.1">
    <property type="nucleotide sequence ID" value="NZ_CP064791.1"/>
</dbReference>
<dbReference type="GeneID" id="68856827"/>
<gene>
    <name evidence="2" type="primary">xpb</name>
    <name evidence="2" type="ORF">HSEST_0185</name>
</gene>
<keyword evidence="2" id="KW-0067">ATP-binding</keyword>
<evidence type="ECO:0000313" key="2">
    <source>
        <dbReference type="EMBL" id="QSG13741.1"/>
    </source>
</evidence>
<dbReference type="GO" id="GO:0004386">
    <property type="term" value="F:helicase activity"/>
    <property type="evidence" value="ECO:0007669"/>
    <property type="project" value="UniProtKB-KW"/>
</dbReference>
<dbReference type="EMBL" id="CP064791">
    <property type="protein sequence ID" value="QSG13741.1"/>
    <property type="molecule type" value="Genomic_DNA"/>
</dbReference>
<feature type="compositionally biased region" description="Polar residues" evidence="1">
    <location>
        <begin position="525"/>
        <end position="539"/>
    </location>
</feature>
<evidence type="ECO:0000313" key="3">
    <source>
        <dbReference type="Proteomes" id="UP000663292"/>
    </source>
</evidence>
<organism evidence="2 3">
    <name type="scientific">Halapricum desulfuricans</name>
    <dbReference type="NCBI Taxonomy" id="2841257"/>
    <lineage>
        <taxon>Archaea</taxon>
        <taxon>Methanobacteriati</taxon>
        <taxon>Methanobacteriota</taxon>
        <taxon>Stenosarchaea group</taxon>
        <taxon>Halobacteria</taxon>
        <taxon>Halobacteriales</taxon>
        <taxon>Haloarculaceae</taxon>
        <taxon>Halapricum</taxon>
    </lineage>
</organism>
<keyword evidence="3" id="KW-1185">Reference proteome</keyword>
<name>A0A897NNA9_9EURY</name>
<feature type="region of interest" description="Disordered" evidence="1">
    <location>
        <begin position="241"/>
        <end position="304"/>
    </location>
</feature>
<reference evidence="2 3" key="1">
    <citation type="submission" date="2020-11" db="EMBL/GenBank/DDBJ databases">
        <title>Carbohydrate-dependent, anaerobic sulfur respiration: A novel catabolism in halophilic archaea.</title>
        <authorList>
            <person name="Sorokin D.Y."/>
            <person name="Messina E."/>
            <person name="Smedile F."/>
            <person name="La Cono V."/>
            <person name="Hallsworth J.E."/>
            <person name="Yakimov M.M."/>
        </authorList>
    </citation>
    <scope>NUCLEOTIDE SEQUENCE [LARGE SCALE GENOMIC DNA]</scope>
    <source>
        <strain evidence="2 3">HSR-Est</strain>
    </source>
</reference>
<keyword evidence="2" id="KW-0378">Hydrolase</keyword>